<evidence type="ECO:0000259" key="5">
    <source>
        <dbReference type="Pfam" id="PF23598"/>
    </source>
</evidence>
<dbReference type="InterPro" id="IPR032675">
    <property type="entry name" value="LRR_dom_sf"/>
</dbReference>
<keyword evidence="2" id="KW-0611">Plant defense</keyword>
<organism evidence="6">
    <name type="scientific">Eucalyptus grandis</name>
    <name type="common">Flooded gum</name>
    <dbReference type="NCBI Taxonomy" id="71139"/>
    <lineage>
        <taxon>Eukaryota</taxon>
        <taxon>Viridiplantae</taxon>
        <taxon>Streptophyta</taxon>
        <taxon>Embryophyta</taxon>
        <taxon>Tracheophyta</taxon>
        <taxon>Spermatophyta</taxon>
        <taxon>Magnoliopsida</taxon>
        <taxon>eudicotyledons</taxon>
        <taxon>Gunneridae</taxon>
        <taxon>Pentapetalae</taxon>
        <taxon>rosids</taxon>
        <taxon>malvids</taxon>
        <taxon>Myrtales</taxon>
        <taxon>Myrtaceae</taxon>
        <taxon>Myrtoideae</taxon>
        <taxon>Eucalypteae</taxon>
        <taxon>Eucalyptus</taxon>
    </lineage>
</organism>
<dbReference type="Pfam" id="PF23559">
    <property type="entry name" value="WHD_DRP"/>
    <property type="match status" value="1"/>
</dbReference>
<dbReference type="PANTHER" id="PTHR23155">
    <property type="entry name" value="DISEASE RESISTANCE PROTEIN RP"/>
    <property type="match status" value="1"/>
</dbReference>
<dbReference type="eggNOG" id="ENOG502QSXD">
    <property type="taxonomic scope" value="Eukaryota"/>
</dbReference>
<dbReference type="InterPro" id="IPR058922">
    <property type="entry name" value="WHD_DRP"/>
</dbReference>
<dbReference type="OMA" id="RYIMVED"/>
<dbReference type="Gramene" id="KCW77819">
    <property type="protein sequence ID" value="KCW77819"/>
    <property type="gene ID" value="EUGRSUZ_D02107"/>
</dbReference>
<feature type="compositionally biased region" description="Basic and acidic residues" evidence="3">
    <location>
        <begin position="42"/>
        <end position="51"/>
    </location>
</feature>
<dbReference type="InterPro" id="IPR044974">
    <property type="entry name" value="Disease_R_plants"/>
</dbReference>
<proteinExistence type="predicted"/>
<feature type="domain" description="Disease resistance protein winged helix" evidence="4">
    <location>
        <begin position="258"/>
        <end position="326"/>
    </location>
</feature>
<evidence type="ECO:0000256" key="2">
    <source>
        <dbReference type="ARBA" id="ARBA00022821"/>
    </source>
</evidence>
<dbReference type="InterPro" id="IPR036388">
    <property type="entry name" value="WH-like_DNA-bd_sf"/>
</dbReference>
<evidence type="ECO:0000256" key="3">
    <source>
        <dbReference type="SAM" id="MobiDB-lite"/>
    </source>
</evidence>
<sequence>MSSASHTDLSLLVVSDPIPTVEAIDSIIPSLLSHFSEVKQRLPPRNNDRAQVHRKAGGLHDDISRTTSLPVESRRDGSSSNGRGGNSSKNEKNLRKAISDGEEAASDSLHDDQLFYQIERLIRDLSYVKDALDKNRKMEDSVGKLIKTLFERSKNAAFLGSAQAPTHGNSGKIQGQLSDLAEIVTKLKLHIPPSHKLLSSTSDASRGKQVADEFGDNKEMPDLAVERKFLGSSVYEDLRATFERLDARSKLCLLCFAVFPEHAKIKKRVMYRWWVGEGLIDSSNSEDKPVGDILKELVDMGFIQPVVKKRRMVTTSKSYTMLPLIRSVVVILAKEAEFFDFDSRGYPTPKFSKCLRSCLVGSKEASLQTAIRGPNLEQLRTLFNVNEPYLDFKVEWFSGMKNISSLSLGSWRGSKKDHIEVENTEFLRGMKNMRHLKLLSLQGISRITELPDSIGKLYNLRILDLRACHNLESLPDEIRSLKELIVLDVSDCYLLEYMPKGLSLLVKLEVLLGFVVSDLKSGSYCTVNDLAKLKKLRKLGFRTSSKSFPTEKELRTLQEFNVLRKLTIEWSENSTSEKDKGTESAGDDPIKSKCIEGLLPFKKGATRKPTTDELKLFKNLEKLDLLCYPSTKPPKWLTPDKLEKLESLYVRGGSLHYLCQVQEDKEGKGQVQEVKEWKVKTMRLKYLKELKMDWREMRQSFPYLVCLQMVDCPRLTLFPCDKNGLWLKEQFSESIYKRFTTQA</sequence>
<feature type="domain" description="Disease resistance R13L4/SHOC-2-like LRR" evidence="5">
    <location>
        <begin position="424"/>
        <end position="579"/>
    </location>
</feature>
<protein>
    <recommendedName>
        <fullName evidence="7">Disease resistance RPP13-like protein 4</fullName>
    </recommendedName>
</protein>
<dbReference type="InParanoid" id="A0A059CHT5"/>
<name>A0A059CHT5_EUCGR</name>
<evidence type="ECO:0000259" key="4">
    <source>
        <dbReference type="Pfam" id="PF23559"/>
    </source>
</evidence>
<dbReference type="SUPFAM" id="SSF52058">
    <property type="entry name" value="L domain-like"/>
    <property type="match status" value="1"/>
</dbReference>
<evidence type="ECO:0000256" key="1">
    <source>
        <dbReference type="ARBA" id="ARBA00022737"/>
    </source>
</evidence>
<feature type="compositionally biased region" description="Basic and acidic residues" evidence="3">
    <location>
        <begin position="89"/>
        <end position="99"/>
    </location>
</feature>
<dbReference type="Pfam" id="PF23598">
    <property type="entry name" value="LRR_14"/>
    <property type="match status" value="1"/>
</dbReference>
<reference evidence="6" key="1">
    <citation type="submission" date="2013-07" db="EMBL/GenBank/DDBJ databases">
        <title>The genome of Eucalyptus grandis.</title>
        <authorList>
            <person name="Schmutz J."/>
            <person name="Hayes R."/>
            <person name="Myburg A."/>
            <person name="Tuskan G."/>
            <person name="Grattapaglia D."/>
            <person name="Rokhsar D.S."/>
        </authorList>
    </citation>
    <scope>NUCLEOTIDE SEQUENCE</scope>
    <source>
        <tissue evidence="6">Leaf extractions</tissue>
    </source>
</reference>
<dbReference type="KEGG" id="egr:104443179"/>
<dbReference type="EMBL" id="KK198756">
    <property type="protein sequence ID" value="KCW77819.1"/>
    <property type="molecule type" value="Genomic_DNA"/>
</dbReference>
<keyword evidence="1" id="KW-0677">Repeat</keyword>
<dbReference type="InterPro" id="IPR055414">
    <property type="entry name" value="LRR_R13L4/SHOC2-like"/>
</dbReference>
<dbReference type="Gene3D" id="3.80.10.10">
    <property type="entry name" value="Ribonuclease Inhibitor"/>
    <property type="match status" value="1"/>
</dbReference>
<dbReference type="AlphaFoldDB" id="A0A059CHT5"/>
<dbReference type="GO" id="GO:0006952">
    <property type="term" value="P:defense response"/>
    <property type="evidence" value="ECO:0007669"/>
    <property type="project" value="UniProtKB-KW"/>
</dbReference>
<accession>A0A059CHT5</accession>
<gene>
    <name evidence="6" type="ORF">EUGRSUZ_D02107</name>
</gene>
<feature type="region of interest" description="Disordered" evidence="3">
    <location>
        <begin position="42"/>
        <end position="104"/>
    </location>
</feature>
<dbReference type="Gene3D" id="1.10.10.10">
    <property type="entry name" value="Winged helix-like DNA-binding domain superfamily/Winged helix DNA-binding domain"/>
    <property type="match status" value="1"/>
</dbReference>
<dbReference type="OrthoDB" id="1110401at2759"/>
<dbReference type="PANTHER" id="PTHR23155:SF1076">
    <property type="entry name" value="LEUCINE-RICH REPEAT (LRR) FAMILY PROTEIN-RELATED"/>
    <property type="match status" value="1"/>
</dbReference>
<evidence type="ECO:0000313" key="6">
    <source>
        <dbReference type="EMBL" id="KCW77819.1"/>
    </source>
</evidence>
<evidence type="ECO:0008006" key="7">
    <source>
        <dbReference type="Google" id="ProtNLM"/>
    </source>
</evidence>
<dbReference type="FunCoup" id="A0A059CHT5">
    <property type="interactions" value="629"/>
</dbReference>
<dbReference type="STRING" id="71139.A0A059CHT5"/>